<evidence type="ECO:0000256" key="3">
    <source>
        <dbReference type="ARBA" id="ARBA00034247"/>
    </source>
</evidence>
<dbReference type="PANTHER" id="PTHR45138">
    <property type="entry name" value="REGULATORY COMPONENTS OF SENSORY TRANSDUCTION SYSTEM"/>
    <property type="match status" value="1"/>
</dbReference>
<dbReference type="CDD" id="cd01949">
    <property type="entry name" value="GGDEF"/>
    <property type="match status" value="1"/>
</dbReference>
<comment type="catalytic activity">
    <reaction evidence="3">
        <text>2 GTP = 3',3'-c-di-GMP + 2 diphosphate</text>
        <dbReference type="Rhea" id="RHEA:24898"/>
        <dbReference type="ChEBI" id="CHEBI:33019"/>
        <dbReference type="ChEBI" id="CHEBI:37565"/>
        <dbReference type="ChEBI" id="CHEBI:58805"/>
        <dbReference type="EC" id="2.7.7.65"/>
    </reaction>
</comment>
<evidence type="ECO:0000313" key="6">
    <source>
        <dbReference type="EMBL" id="KEZ76072.1"/>
    </source>
</evidence>
<dbReference type="EMBL" id="APNK01000040">
    <property type="protein sequence ID" value="KEZ76072.1"/>
    <property type="molecule type" value="Genomic_DNA"/>
</dbReference>
<dbReference type="InterPro" id="IPR050469">
    <property type="entry name" value="Diguanylate_Cyclase"/>
</dbReference>
<evidence type="ECO:0000256" key="1">
    <source>
        <dbReference type="ARBA" id="ARBA00001946"/>
    </source>
</evidence>
<comment type="caution">
    <text evidence="6">The sequence shown here is derived from an EMBL/GenBank/DDBJ whole genome shotgun (WGS) entry which is preliminary data.</text>
</comment>
<dbReference type="InterPro" id="IPR043128">
    <property type="entry name" value="Rev_trsase/Diguanyl_cyclase"/>
</dbReference>
<evidence type="ECO:0000256" key="2">
    <source>
        <dbReference type="ARBA" id="ARBA00012528"/>
    </source>
</evidence>
<dbReference type="PROSITE" id="PS50887">
    <property type="entry name" value="GGDEF"/>
    <property type="match status" value="1"/>
</dbReference>
<dbReference type="EC" id="2.7.7.65" evidence="2"/>
<protein>
    <recommendedName>
        <fullName evidence="2">diguanylate cyclase</fullName>
        <ecNumber evidence="2">2.7.7.65</ecNumber>
    </recommendedName>
</protein>
<dbReference type="FunFam" id="3.30.70.270:FF:000001">
    <property type="entry name" value="Diguanylate cyclase domain protein"/>
    <property type="match status" value="1"/>
</dbReference>
<feature type="transmembrane region" description="Helical" evidence="4">
    <location>
        <begin position="122"/>
        <end position="139"/>
    </location>
</feature>
<feature type="transmembrane region" description="Helical" evidence="4">
    <location>
        <begin position="42"/>
        <end position="60"/>
    </location>
</feature>
<dbReference type="Gene3D" id="3.30.70.270">
    <property type="match status" value="1"/>
</dbReference>
<organism evidence="6 7">
    <name type="scientific">Salinisphaera hydrothermalis (strain C41B8)</name>
    <dbReference type="NCBI Taxonomy" id="1304275"/>
    <lineage>
        <taxon>Bacteria</taxon>
        <taxon>Pseudomonadati</taxon>
        <taxon>Pseudomonadota</taxon>
        <taxon>Gammaproteobacteria</taxon>
        <taxon>Salinisphaerales</taxon>
        <taxon>Salinisphaeraceae</taxon>
        <taxon>Salinisphaera</taxon>
    </lineage>
</organism>
<keyword evidence="4" id="KW-0812">Transmembrane</keyword>
<dbReference type="SMART" id="SM00267">
    <property type="entry name" value="GGDEF"/>
    <property type="match status" value="1"/>
</dbReference>
<sequence length="394" mass="43301">MRCWHAAVARWFGQLKLAFEPALEAEFERATVRARRYRYRRIGYLQLAMTHVGALGLYALLDNATIVVLATLAVDLFSLGCILVLRRKPGVFVRESVMMAGVLCWVLMAETLSLYAHARYLWIIQTAIALQPFLMAAAIQLRFPYCVAGCVATVATVAVGNALFSAAAPAEQFWMALVQAVAAMYALFGCWRLEQRERVNYLAMRASEHNARELDRLTHHDDLTGVLNRRGLRRALAGLSGPCVVVLADVDYFKRYNDHYGHLAGDRCLCRVARCLSDTLAGDGEVLARWGGEEFLVIIDTDRPEVGAERAERMRSAVRRLGIAHDASPVGAMVSISVGYALGALDSADNLDDLVHRADLALYAAKQAGRNCVRDRPASAVGVEGRYGAGISRA</sequence>
<dbReference type="InterPro" id="IPR029787">
    <property type="entry name" value="Nucleotide_cyclase"/>
</dbReference>
<keyword evidence="4" id="KW-0472">Membrane</keyword>
<dbReference type="AlphaFoldDB" id="A0A084IH88"/>
<dbReference type="SUPFAM" id="SSF55073">
    <property type="entry name" value="Nucleotide cyclase"/>
    <property type="match status" value="1"/>
</dbReference>
<keyword evidence="7" id="KW-1185">Reference proteome</keyword>
<dbReference type="OrthoDB" id="9812260at2"/>
<dbReference type="Proteomes" id="UP000028302">
    <property type="component" value="Unassembled WGS sequence"/>
</dbReference>
<evidence type="ECO:0000259" key="5">
    <source>
        <dbReference type="PROSITE" id="PS50887"/>
    </source>
</evidence>
<reference evidence="6 7" key="1">
    <citation type="submission" date="2013-03" db="EMBL/GenBank/DDBJ databases">
        <title>Salinisphaera hydrothermalis C41B8 Genome Sequencing.</title>
        <authorList>
            <person name="Li C."/>
            <person name="Lai Q."/>
            <person name="Shao Z."/>
        </authorList>
    </citation>
    <scope>NUCLEOTIDE SEQUENCE [LARGE SCALE GENOMIC DNA]</scope>
    <source>
        <strain evidence="6 7">C41B8</strain>
    </source>
</reference>
<feature type="transmembrane region" description="Helical" evidence="4">
    <location>
        <begin position="146"/>
        <end position="167"/>
    </location>
</feature>
<dbReference type="InterPro" id="IPR000160">
    <property type="entry name" value="GGDEF_dom"/>
</dbReference>
<dbReference type="RefSeq" id="WP_051883700.1">
    <property type="nucleotide sequence ID" value="NZ_APNK01000040.1"/>
</dbReference>
<feature type="transmembrane region" description="Helical" evidence="4">
    <location>
        <begin position="173"/>
        <end position="191"/>
    </location>
</feature>
<accession>A0A084IH88</accession>
<dbReference type="Pfam" id="PF00990">
    <property type="entry name" value="GGDEF"/>
    <property type="match status" value="1"/>
</dbReference>
<gene>
    <name evidence="6" type="ORF">C41B8_16699</name>
</gene>
<keyword evidence="4" id="KW-1133">Transmembrane helix</keyword>
<feature type="transmembrane region" description="Helical" evidence="4">
    <location>
        <begin position="97"/>
        <end position="116"/>
    </location>
</feature>
<dbReference type="NCBIfam" id="TIGR00254">
    <property type="entry name" value="GGDEF"/>
    <property type="match status" value="1"/>
</dbReference>
<dbReference type="PANTHER" id="PTHR45138:SF9">
    <property type="entry name" value="DIGUANYLATE CYCLASE DGCM-RELATED"/>
    <property type="match status" value="1"/>
</dbReference>
<feature type="domain" description="GGDEF" evidence="5">
    <location>
        <begin position="241"/>
        <end position="378"/>
    </location>
</feature>
<evidence type="ECO:0000256" key="4">
    <source>
        <dbReference type="SAM" id="Phobius"/>
    </source>
</evidence>
<dbReference type="STRING" id="1304275.C41B8_16699"/>
<proteinExistence type="predicted"/>
<evidence type="ECO:0000313" key="7">
    <source>
        <dbReference type="Proteomes" id="UP000028302"/>
    </source>
</evidence>
<dbReference type="eggNOG" id="COG5001">
    <property type="taxonomic scope" value="Bacteria"/>
</dbReference>
<feature type="transmembrane region" description="Helical" evidence="4">
    <location>
        <begin position="66"/>
        <end position="85"/>
    </location>
</feature>
<dbReference type="GO" id="GO:0052621">
    <property type="term" value="F:diguanylate cyclase activity"/>
    <property type="evidence" value="ECO:0007669"/>
    <property type="project" value="UniProtKB-EC"/>
</dbReference>
<name>A0A084IH88_SALHC</name>
<comment type="cofactor">
    <cofactor evidence="1">
        <name>Mg(2+)</name>
        <dbReference type="ChEBI" id="CHEBI:18420"/>
    </cofactor>
</comment>